<sequence length="657" mass="75531">MEQPVTMYALVADPERHKSVINHLPPSQLKEARTQPVTMYTLDTYHPVAPQLQKSEPRIFYIEGNEKPLDEYPHPKPIPELYTIIGNPTKVDVQSPIPYPDKTPVVNNIEPFLYPLVGKSISPIIAQETQPTVSKDIEPTLYSIMGIPLQQTTHDVPVVLRQKEPVLYSISGHSNEIPETTAQDIGPTLFSVVSNPSLTKTTAPVEQPAHSNESVLYSIIGQPRYSYNIKDNNSKHVPHVSTEVISDKSTTLYSIVGAHSLTHSSPPPLKLFEPEKESLSPTFYSTIGRPQQTSPIIHSKSHLNDKQSPVLYSIAGHTETPIQIERYVKEPETQEHNHSHHYQREPTQVNLPPLTYAIVGEAKMPVATVRNHHLKENISMYTIVGSHQKPLLENFNTIPLTRKQQSVLQPHILVENKNPILYRIVGQPKVPMSVPPKPVKQTRPTGERARSDPRNTTLPSRRYASVETKPLYKHQSVQNFQRIDEPKEIVSYSVTGHNLPKEPVRKVEKIIIPYEIYEKSRQRNPVIQRHVIEKRKEPPTTVVYNEPKPREEKMPIYEHHTQNVLYPRDRNYVIQRLPEQNLSLPRVIQRPTRRTDHGYVRQRRPRPIERFPIDTRRPWNYVSGIRDDDSNSGTINHKKPRYDRVSRPRTPWLPVWL</sequence>
<evidence type="ECO:0000313" key="3">
    <source>
        <dbReference type="EMBL" id="CAF1120906.1"/>
    </source>
</evidence>
<dbReference type="Proteomes" id="UP000681722">
    <property type="component" value="Unassembled WGS sequence"/>
</dbReference>
<dbReference type="EMBL" id="CAJOBC010001744">
    <property type="protein sequence ID" value="CAF3696140.1"/>
    <property type="molecule type" value="Genomic_DNA"/>
</dbReference>
<gene>
    <name evidence="2" type="ORF">GPM918_LOCUS9397</name>
    <name evidence="3" type="ORF">OVA965_LOCUS20175</name>
    <name evidence="4" type="ORF">SRO942_LOCUS9394</name>
    <name evidence="5" type="ORF">TMI583_LOCUS20471</name>
</gene>
<protein>
    <submittedName>
        <fullName evidence="2">Uncharacterized protein</fullName>
    </submittedName>
</protein>
<evidence type="ECO:0000313" key="4">
    <source>
        <dbReference type="EMBL" id="CAF3696140.1"/>
    </source>
</evidence>
<feature type="region of interest" description="Disordered" evidence="1">
    <location>
        <begin position="432"/>
        <end position="459"/>
    </location>
</feature>
<evidence type="ECO:0000313" key="5">
    <source>
        <dbReference type="EMBL" id="CAF3894710.1"/>
    </source>
</evidence>
<feature type="region of interest" description="Disordered" evidence="1">
    <location>
        <begin position="624"/>
        <end position="646"/>
    </location>
</feature>
<dbReference type="EMBL" id="CAJNOK010010638">
    <property type="protein sequence ID" value="CAF1120906.1"/>
    <property type="molecule type" value="Genomic_DNA"/>
</dbReference>
<evidence type="ECO:0000256" key="1">
    <source>
        <dbReference type="SAM" id="MobiDB-lite"/>
    </source>
</evidence>
<dbReference type="Proteomes" id="UP000677228">
    <property type="component" value="Unassembled WGS sequence"/>
</dbReference>
<dbReference type="AlphaFoldDB" id="A0A814AS74"/>
<evidence type="ECO:0000313" key="2">
    <source>
        <dbReference type="EMBL" id="CAF0916035.1"/>
    </source>
</evidence>
<proteinExistence type="predicted"/>
<dbReference type="EMBL" id="CAJOBA010017238">
    <property type="protein sequence ID" value="CAF3894710.1"/>
    <property type="molecule type" value="Genomic_DNA"/>
</dbReference>
<accession>A0A814AS74</accession>
<organism evidence="2 6">
    <name type="scientific">Didymodactylos carnosus</name>
    <dbReference type="NCBI Taxonomy" id="1234261"/>
    <lineage>
        <taxon>Eukaryota</taxon>
        <taxon>Metazoa</taxon>
        <taxon>Spiralia</taxon>
        <taxon>Gnathifera</taxon>
        <taxon>Rotifera</taxon>
        <taxon>Eurotatoria</taxon>
        <taxon>Bdelloidea</taxon>
        <taxon>Philodinida</taxon>
        <taxon>Philodinidae</taxon>
        <taxon>Didymodactylos</taxon>
    </lineage>
</organism>
<reference evidence="2" key="1">
    <citation type="submission" date="2021-02" db="EMBL/GenBank/DDBJ databases">
        <authorList>
            <person name="Nowell W R."/>
        </authorList>
    </citation>
    <scope>NUCLEOTIDE SEQUENCE</scope>
</reference>
<evidence type="ECO:0000313" key="6">
    <source>
        <dbReference type="Proteomes" id="UP000663829"/>
    </source>
</evidence>
<comment type="caution">
    <text evidence="2">The sequence shown here is derived from an EMBL/GenBank/DDBJ whole genome shotgun (WGS) entry which is preliminary data.</text>
</comment>
<dbReference type="Proteomes" id="UP000682733">
    <property type="component" value="Unassembled WGS sequence"/>
</dbReference>
<dbReference type="Proteomes" id="UP000663829">
    <property type="component" value="Unassembled WGS sequence"/>
</dbReference>
<name>A0A814AS74_9BILA</name>
<keyword evidence="6" id="KW-1185">Reference proteome</keyword>
<dbReference type="EMBL" id="CAJNOQ010001745">
    <property type="protein sequence ID" value="CAF0916035.1"/>
    <property type="molecule type" value="Genomic_DNA"/>
</dbReference>
<dbReference type="OrthoDB" id="10045743at2759"/>